<dbReference type="EMBL" id="KN846956">
    <property type="protein sequence ID" value="KIW72466.1"/>
    <property type="molecule type" value="Genomic_DNA"/>
</dbReference>
<keyword evidence="3" id="KW-1185">Reference proteome</keyword>
<dbReference type="STRING" id="5601.A0A0D2D4K6"/>
<reference evidence="2 3" key="1">
    <citation type="submission" date="2015-01" db="EMBL/GenBank/DDBJ databases">
        <title>The Genome Sequence of Capronia semiimmersa CBS27337.</title>
        <authorList>
            <consortium name="The Broad Institute Genomics Platform"/>
            <person name="Cuomo C."/>
            <person name="de Hoog S."/>
            <person name="Gorbushina A."/>
            <person name="Stielow B."/>
            <person name="Teixiera M."/>
            <person name="Abouelleil A."/>
            <person name="Chapman S.B."/>
            <person name="Priest M."/>
            <person name="Young S.K."/>
            <person name="Wortman J."/>
            <person name="Nusbaum C."/>
            <person name="Birren B."/>
        </authorList>
    </citation>
    <scope>NUCLEOTIDE SEQUENCE [LARGE SCALE GENOMIC DNA]</scope>
    <source>
        <strain evidence="2 3">CBS 27337</strain>
    </source>
</reference>
<proteinExistence type="predicted"/>
<gene>
    <name evidence="2" type="ORF">PV04_00657</name>
</gene>
<protein>
    <recommendedName>
        <fullName evidence="1">Heterokaryon incompatibility domain-containing protein</fullName>
    </recommendedName>
</protein>
<accession>A0A0D2D4K6</accession>
<dbReference type="AlphaFoldDB" id="A0A0D2D4K6"/>
<feature type="domain" description="Heterokaryon incompatibility" evidence="1">
    <location>
        <begin position="334"/>
        <end position="417"/>
    </location>
</feature>
<dbReference type="Pfam" id="PF06985">
    <property type="entry name" value="HET"/>
    <property type="match status" value="1"/>
</dbReference>
<dbReference type="InterPro" id="IPR010730">
    <property type="entry name" value="HET"/>
</dbReference>
<organism evidence="2 3">
    <name type="scientific">Phialophora macrospora</name>
    <dbReference type="NCBI Taxonomy" id="1851006"/>
    <lineage>
        <taxon>Eukaryota</taxon>
        <taxon>Fungi</taxon>
        <taxon>Dikarya</taxon>
        <taxon>Ascomycota</taxon>
        <taxon>Pezizomycotina</taxon>
        <taxon>Eurotiomycetes</taxon>
        <taxon>Chaetothyriomycetidae</taxon>
        <taxon>Chaetothyriales</taxon>
        <taxon>Herpotrichiellaceae</taxon>
        <taxon>Phialophora</taxon>
    </lineage>
</organism>
<dbReference type="PANTHER" id="PTHR39596:SF3">
    <property type="entry name" value="HETEROKARYON INCOMPATIBILITY DOMAIN-CONTAINING PROTEIN"/>
    <property type="match status" value="1"/>
</dbReference>
<sequence>MEHLILPPGQKHLQISYNVREKGYYDHKGFKEYPARQGYSPEDLSGENGFGGRNNEDVKQFFQTWLFFGLVIEFFAAFGMDVTTEQFLAPRIGSEQNRTVDTSSLPGLLVKLKQSWTKPKHQPTATTVSQMLTLAQDTLDRFCTYVPKSSTAIGTSRPSWPVSDRVSMSIMAICSTLRGAAADILDMVVTLQVDKGTATSSLLRSRLEQKWCKYDVAVAMDNFEVDGHYYLAAAPGQSPEYLAAHRNCTEDGCLFVMDEKGYLTRHAPEFHKPGCAEHIAWGGQLGPERTMHDWVEAVCQIIDRDATPYSLWVAQYRKTWSVEYHMTGKRKPPYVAISHIWSDGLGNPVENSLPECQMERIQSMVDKIDYPGRNGEKTVGFWMDTLCVPVQDQLKAYRKKSIANMRYIYQNAAAVLVLDPWLQQIPSTATTPEILARLCQSAWLRRLWTHQEGFLAKTVYHQFQDKGVDMKDVEKRREQYEQEIKAKGIYSKFLFDAQIQAIEPYSMLKMGIEYKDDGDGIQTLPEDAFEPLVLSLELRRTTRAGDETLCLSSILSPMGLDVNTYLDIDGENVAERRMVQFYKDIQRFDPRIVFNTYPRLSIDGFKWAPLSLIGHRSEELMRRGEHNEGEEVDVAEEFTQLKQIDGKWGLPVKYPGFMIRFTGSTGGRTFAISHGSSSDGTVGNLLNGYLPPTPAKLLEKAASKTVSRFGGVLPSKVLPYLPGRNPATTATSEHILVRLSQVDSQWHPDPRESYGLIMACSLKQRAVGSHAIAVVGSVVKGASAAGKQYLRLSHICHATVQKRRGSPPSDVECVASDELSDETEWFVG</sequence>
<evidence type="ECO:0000259" key="1">
    <source>
        <dbReference type="Pfam" id="PF06985"/>
    </source>
</evidence>
<dbReference type="HOGENOM" id="CLU_009388_4_0_1"/>
<name>A0A0D2D4K6_9EURO</name>
<dbReference type="PANTHER" id="PTHR39596">
    <property type="match status" value="1"/>
</dbReference>
<evidence type="ECO:0000313" key="2">
    <source>
        <dbReference type="EMBL" id="KIW72466.1"/>
    </source>
</evidence>
<evidence type="ECO:0000313" key="3">
    <source>
        <dbReference type="Proteomes" id="UP000054266"/>
    </source>
</evidence>
<dbReference type="Proteomes" id="UP000054266">
    <property type="component" value="Unassembled WGS sequence"/>
</dbReference>